<evidence type="ECO:0000256" key="4">
    <source>
        <dbReference type="ARBA" id="ARBA00023040"/>
    </source>
</evidence>
<dbReference type="GO" id="GO:0004945">
    <property type="term" value="F:angiotensin type II receptor activity"/>
    <property type="evidence" value="ECO:0007669"/>
    <property type="project" value="UniProtKB-UniRule"/>
</dbReference>
<evidence type="ECO:0000259" key="14">
    <source>
        <dbReference type="PROSITE" id="PS50262"/>
    </source>
</evidence>
<evidence type="ECO:0000256" key="12">
    <source>
        <dbReference type="RuleBase" id="RU368058"/>
    </source>
</evidence>
<comment type="function">
    <text evidence="12">Receptor for angiotensin II, a vasoconstricting peptide, which acts as a key regulator of blood pressure and sodium retention by the kidney. The activated receptor in turn couples to G-alpha proteins G(q) and thus activates phospholipase C and increases the cytosolic Ca(2+) concentrations, which in turn triggers cellular responses such as stimulation of protein kinase C.</text>
</comment>
<dbReference type="GO" id="GO:0009897">
    <property type="term" value="C:external side of plasma membrane"/>
    <property type="evidence" value="ECO:0007669"/>
    <property type="project" value="TreeGrafter"/>
</dbReference>
<dbReference type="PANTHER" id="PTHR10489">
    <property type="entry name" value="CELL ADHESION MOLECULE"/>
    <property type="match status" value="1"/>
</dbReference>
<feature type="transmembrane region" description="Helical" evidence="12">
    <location>
        <begin position="112"/>
        <end position="131"/>
    </location>
</feature>
<dbReference type="InterPro" id="IPR000276">
    <property type="entry name" value="GPCR_Rhodpsn"/>
</dbReference>
<dbReference type="PROSITE" id="PS00237">
    <property type="entry name" value="G_PROTEIN_RECEP_F1_1"/>
    <property type="match status" value="1"/>
</dbReference>
<reference evidence="15" key="2">
    <citation type="submission" date="2025-08" db="UniProtKB">
        <authorList>
            <consortium name="Ensembl"/>
        </authorList>
    </citation>
    <scope>IDENTIFICATION</scope>
</reference>
<comment type="function">
    <text evidence="10">Receptor for angiotensin II, a vasoconstricting peptide, which acts as a key regulator of blood pressure and sodium retention by the kidney. The activated receptor in turn couples to G-alpha proteins G(q) (GNAQ, GNA11, GNA14 or GNA15) and thus activates phospholipase C and increases the cytosolic Ca(2+) concentrations, which in turn triggers cellular responses such as stimulation of protein kinase C.</text>
</comment>
<dbReference type="PRINTS" id="PR00237">
    <property type="entry name" value="GPCRRHODOPSN"/>
</dbReference>
<evidence type="ECO:0000256" key="6">
    <source>
        <dbReference type="ARBA" id="ARBA00023157"/>
    </source>
</evidence>
<evidence type="ECO:0000256" key="2">
    <source>
        <dbReference type="ARBA" id="ARBA00022692"/>
    </source>
</evidence>
<dbReference type="InterPro" id="IPR000190">
    <property type="entry name" value="ATII_AT1_rcpt"/>
</dbReference>
<keyword evidence="12" id="KW-1003">Cell membrane</keyword>
<keyword evidence="4 11" id="KW-0297">G-protein coupled receptor</keyword>
<evidence type="ECO:0000256" key="10">
    <source>
        <dbReference type="ARBA" id="ARBA00046119"/>
    </source>
</evidence>
<name>A0AAY4ENE0_9TELE</name>
<feature type="transmembrane region" description="Helical" evidence="12">
    <location>
        <begin position="36"/>
        <end position="56"/>
    </location>
</feature>
<feature type="transmembrane region" description="Helical" evidence="12">
    <location>
        <begin position="238"/>
        <end position="263"/>
    </location>
</feature>
<feature type="transmembrane region" description="Helical" evidence="12">
    <location>
        <begin position="152"/>
        <end position="171"/>
    </location>
</feature>
<proteinExistence type="inferred from homology"/>
<feature type="transmembrane region" description="Helical" evidence="12">
    <location>
        <begin position="68"/>
        <end position="92"/>
    </location>
</feature>
<evidence type="ECO:0000256" key="7">
    <source>
        <dbReference type="ARBA" id="ARBA00023170"/>
    </source>
</evidence>
<keyword evidence="3 12" id="KW-1133">Transmembrane helix</keyword>
<evidence type="ECO:0000256" key="3">
    <source>
        <dbReference type="ARBA" id="ARBA00022989"/>
    </source>
</evidence>
<dbReference type="GeneTree" id="ENSGT01130000278303"/>
<comment type="subcellular location">
    <subcellularLocation>
        <location evidence="12">Cell membrane</location>
        <topology evidence="12">Multi-pass membrane protein</topology>
    </subcellularLocation>
    <subcellularLocation>
        <location evidence="1">Membrane</location>
        <topology evidence="1">Multi-pass membrane protein</topology>
    </subcellularLocation>
</comment>
<dbReference type="GO" id="GO:0019957">
    <property type="term" value="F:C-C chemokine binding"/>
    <property type="evidence" value="ECO:0007669"/>
    <property type="project" value="TreeGrafter"/>
</dbReference>
<evidence type="ECO:0000256" key="13">
    <source>
        <dbReference type="SAM" id="MobiDB-lite"/>
    </source>
</evidence>
<dbReference type="GO" id="GO:0007204">
    <property type="term" value="P:positive regulation of cytosolic calcium ion concentration"/>
    <property type="evidence" value="ECO:0007669"/>
    <property type="project" value="TreeGrafter"/>
</dbReference>
<dbReference type="PANTHER" id="PTHR10489:SF952">
    <property type="entry name" value="TYPE-2 ANGIOTENSIN II RECEPTOR"/>
    <property type="match status" value="1"/>
</dbReference>
<keyword evidence="8" id="KW-0325">Glycoprotein</keyword>
<keyword evidence="6" id="KW-1015">Disulfide bond</keyword>
<dbReference type="GO" id="GO:0001596">
    <property type="term" value="F:angiotensin type I receptor activity"/>
    <property type="evidence" value="ECO:0007669"/>
    <property type="project" value="UniProtKB-UniRule"/>
</dbReference>
<organism evidence="15 16">
    <name type="scientific">Denticeps clupeoides</name>
    <name type="common">denticle herring</name>
    <dbReference type="NCBI Taxonomy" id="299321"/>
    <lineage>
        <taxon>Eukaryota</taxon>
        <taxon>Metazoa</taxon>
        <taxon>Chordata</taxon>
        <taxon>Craniata</taxon>
        <taxon>Vertebrata</taxon>
        <taxon>Euteleostomi</taxon>
        <taxon>Actinopterygii</taxon>
        <taxon>Neopterygii</taxon>
        <taxon>Teleostei</taxon>
        <taxon>Clupei</taxon>
        <taxon>Clupeiformes</taxon>
        <taxon>Denticipitoidei</taxon>
        <taxon>Denticipitidae</taxon>
        <taxon>Denticeps</taxon>
    </lineage>
</organism>
<dbReference type="Pfam" id="PF00001">
    <property type="entry name" value="7tm_1"/>
    <property type="match status" value="1"/>
</dbReference>
<dbReference type="GO" id="GO:0030593">
    <property type="term" value="P:neutrophil chemotaxis"/>
    <property type="evidence" value="ECO:0007669"/>
    <property type="project" value="TreeGrafter"/>
</dbReference>
<dbReference type="PRINTS" id="PR00241">
    <property type="entry name" value="ANGIOTENSINR"/>
</dbReference>
<dbReference type="GO" id="GO:0019722">
    <property type="term" value="P:calcium-mediated signaling"/>
    <property type="evidence" value="ECO:0007669"/>
    <property type="project" value="TreeGrafter"/>
</dbReference>
<dbReference type="AlphaFoldDB" id="A0AAY4ENE0"/>
<dbReference type="Gene3D" id="1.20.1070.10">
    <property type="entry name" value="Rhodopsin 7-helix transmembrane proteins"/>
    <property type="match status" value="1"/>
</dbReference>
<accession>A0AAY4ENE0</accession>
<dbReference type="GeneID" id="114792629"/>
<dbReference type="PRINTS" id="PR00635">
    <property type="entry name" value="ANGIOTENSN1R"/>
</dbReference>
<feature type="transmembrane region" description="Helical" evidence="12">
    <location>
        <begin position="283"/>
        <end position="305"/>
    </location>
</feature>
<comment type="similarity">
    <text evidence="11">Belongs to the G-protein coupled receptor 1 family.</text>
</comment>
<feature type="domain" description="G-protein coupled receptors family 1 profile" evidence="14">
    <location>
        <begin position="47"/>
        <end position="302"/>
    </location>
</feature>
<reference evidence="15" key="3">
    <citation type="submission" date="2025-09" db="UniProtKB">
        <authorList>
            <consortium name="Ensembl"/>
        </authorList>
    </citation>
    <scope>IDENTIFICATION</scope>
</reference>
<dbReference type="InterPro" id="IPR017452">
    <property type="entry name" value="GPCR_Rhodpsn_7TM"/>
</dbReference>
<dbReference type="GO" id="GO:0016493">
    <property type="term" value="F:C-C chemokine receptor activity"/>
    <property type="evidence" value="ECO:0007669"/>
    <property type="project" value="TreeGrafter"/>
</dbReference>
<keyword evidence="9 11" id="KW-0807">Transducer</keyword>
<evidence type="ECO:0000256" key="9">
    <source>
        <dbReference type="ARBA" id="ARBA00023224"/>
    </source>
</evidence>
<dbReference type="Ensembl" id="ENSDCDT00010069873.1">
    <property type="protein sequence ID" value="ENSDCDP00010059162.1"/>
    <property type="gene ID" value="ENSDCDG00010033128.1"/>
</dbReference>
<dbReference type="Proteomes" id="UP000694580">
    <property type="component" value="Chromosome 6"/>
</dbReference>
<evidence type="ECO:0000313" key="15">
    <source>
        <dbReference type="Ensembl" id="ENSDCDP00010059162.1"/>
    </source>
</evidence>
<keyword evidence="5 12" id="KW-0472">Membrane</keyword>
<dbReference type="InterPro" id="IPR000248">
    <property type="entry name" value="ATII_rcpt"/>
</dbReference>
<dbReference type="PROSITE" id="PS50262">
    <property type="entry name" value="G_PROTEIN_RECEP_F1_2"/>
    <property type="match status" value="1"/>
</dbReference>
<reference evidence="15 16" key="1">
    <citation type="submission" date="2020-06" db="EMBL/GenBank/DDBJ databases">
        <authorList>
            <consortium name="Wellcome Sanger Institute Data Sharing"/>
        </authorList>
    </citation>
    <scope>NUCLEOTIDE SEQUENCE [LARGE SCALE GENOMIC DNA]</scope>
</reference>
<keyword evidence="16" id="KW-1185">Reference proteome</keyword>
<keyword evidence="2 11" id="KW-0812">Transmembrane</keyword>
<dbReference type="GO" id="GO:0006955">
    <property type="term" value="P:immune response"/>
    <property type="evidence" value="ECO:0007669"/>
    <property type="project" value="TreeGrafter"/>
</dbReference>
<protein>
    <recommendedName>
        <fullName evidence="12">Type-1 angiotensin II receptor</fullName>
    </recommendedName>
</protein>
<gene>
    <name evidence="15" type="primary">AGTR2</name>
</gene>
<dbReference type="RefSeq" id="XP_028839781.1">
    <property type="nucleotide sequence ID" value="XM_028983948.1"/>
</dbReference>
<evidence type="ECO:0000313" key="16">
    <source>
        <dbReference type="Proteomes" id="UP000694580"/>
    </source>
</evidence>
<keyword evidence="7 11" id="KW-0675">Receptor</keyword>
<dbReference type="InterPro" id="IPR050119">
    <property type="entry name" value="CCR1-9-like"/>
</dbReference>
<evidence type="ECO:0000256" key="1">
    <source>
        <dbReference type="ARBA" id="ARBA00004141"/>
    </source>
</evidence>
<evidence type="ECO:0000256" key="5">
    <source>
        <dbReference type="ARBA" id="ARBA00023136"/>
    </source>
</evidence>
<evidence type="ECO:0000256" key="8">
    <source>
        <dbReference type="ARBA" id="ARBA00023180"/>
    </source>
</evidence>
<feature type="transmembrane region" description="Helical" evidence="12">
    <location>
        <begin position="191"/>
        <end position="218"/>
    </location>
</feature>
<dbReference type="SUPFAM" id="SSF81321">
    <property type="entry name" value="Family A G protein-coupled receptor-like"/>
    <property type="match status" value="1"/>
</dbReference>
<dbReference type="GO" id="GO:0019229">
    <property type="term" value="P:regulation of vasoconstriction"/>
    <property type="evidence" value="ECO:0007669"/>
    <property type="project" value="UniProtKB-UniRule"/>
</dbReference>
<sequence length="360" mass="40750">MDPESAQNVSIVQNYSVSSCDLYSPSEYNKSLVPTLYSIIFLLGFLGNVLVVSVLCQRSCRRTVANTYLVNLALSDLLFLSSLPFWAVYYSLGYNWVFGWEMCKVFGGLLTINVYCSIFFITCMSVDRYLAIVHPLQSQSSRSLCRARAISVAIWLVACTSNVPNMLFRHLHPLPGLNVTACVLQYPSTKWHYAMTLSKSTLCFVLPFGVIATCYYRIGCHLLATPTIKHGTEHLDRVLRMVIAVVLAFFLCWFPFHVLMLLVTTNSMAPFMSCEMEQTAETVLPFTICLGFSNSAINPFLYCFVGHHFREQLCHLYKVKVPRLSQKRDSISTRLSSFSRKLSDLRDTGPPESPRLQRSP</sequence>
<feature type="region of interest" description="Disordered" evidence="13">
    <location>
        <begin position="341"/>
        <end position="360"/>
    </location>
</feature>
<evidence type="ECO:0000256" key="11">
    <source>
        <dbReference type="RuleBase" id="RU000688"/>
    </source>
</evidence>